<dbReference type="PROSITE" id="PS51829">
    <property type="entry name" value="P_HOMO_B"/>
    <property type="match status" value="1"/>
</dbReference>
<dbReference type="CDD" id="cd04059">
    <property type="entry name" value="Peptidases_S8_Protein_convertases_Kexins_Furin-like"/>
    <property type="match status" value="1"/>
</dbReference>
<comment type="similarity">
    <text evidence="2">Belongs to the peptidase S8 family. Furin subfamily.</text>
</comment>
<dbReference type="Gene3D" id="2.60.120.260">
    <property type="entry name" value="Galactose-binding domain-like"/>
    <property type="match status" value="1"/>
</dbReference>
<evidence type="ECO:0000256" key="5">
    <source>
        <dbReference type="ARBA" id="ARBA00022729"/>
    </source>
</evidence>
<accession>A0A4S4KT90</accession>
<protein>
    <recommendedName>
        <fullName evidence="18">P/Homo B domain-containing protein</fullName>
    </recommendedName>
</protein>
<feature type="region of interest" description="Disordered" evidence="15">
    <location>
        <begin position="645"/>
        <end position="726"/>
    </location>
</feature>
<comment type="subcellular location">
    <subcellularLocation>
        <location evidence="1">Membrane</location>
    </subcellularLocation>
</comment>
<keyword evidence="7 14" id="KW-0720">Serine protease</keyword>
<evidence type="ECO:0000256" key="17">
    <source>
        <dbReference type="SAM" id="SignalP"/>
    </source>
</evidence>
<keyword evidence="5 17" id="KW-0732">Signal</keyword>
<keyword evidence="9 16" id="KW-1133">Transmembrane helix</keyword>
<keyword evidence="12" id="KW-0325">Glycoprotein</keyword>
<feature type="domain" description="P/Homo B" evidence="18">
    <location>
        <begin position="483"/>
        <end position="629"/>
    </location>
</feature>
<dbReference type="GO" id="GO:0016485">
    <property type="term" value="P:protein processing"/>
    <property type="evidence" value="ECO:0007669"/>
    <property type="project" value="TreeGrafter"/>
</dbReference>
<dbReference type="Gene3D" id="3.40.50.200">
    <property type="entry name" value="Peptidase S8/S53 domain"/>
    <property type="match status" value="1"/>
</dbReference>
<dbReference type="SUPFAM" id="SSF52743">
    <property type="entry name" value="Subtilisin-like"/>
    <property type="match status" value="1"/>
</dbReference>
<dbReference type="InterPro" id="IPR002884">
    <property type="entry name" value="P_dom"/>
</dbReference>
<keyword evidence="6 14" id="KW-0378">Hydrolase</keyword>
<feature type="chain" id="PRO_5021010582" description="P/Homo B domain-containing protein" evidence="17">
    <location>
        <begin position="19"/>
        <end position="884"/>
    </location>
</feature>
<evidence type="ECO:0000256" key="10">
    <source>
        <dbReference type="ARBA" id="ARBA00023136"/>
    </source>
</evidence>
<dbReference type="Proteomes" id="UP000309038">
    <property type="component" value="Unassembled WGS sequence"/>
</dbReference>
<dbReference type="GO" id="GO:0000139">
    <property type="term" value="C:Golgi membrane"/>
    <property type="evidence" value="ECO:0007669"/>
    <property type="project" value="TreeGrafter"/>
</dbReference>
<evidence type="ECO:0000313" key="19">
    <source>
        <dbReference type="EMBL" id="THH01657.1"/>
    </source>
</evidence>
<dbReference type="PANTHER" id="PTHR42884">
    <property type="entry name" value="PROPROTEIN CONVERTASE SUBTILISIN/KEXIN-RELATED"/>
    <property type="match status" value="1"/>
</dbReference>
<name>A0A4S4KT90_9APHY</name>
<feature type="active site" description="Charge relay system" evidence="13 14">
    <location>
        <position position="235"/>
    </location>
</feature>
<dbReference type="InterPro" id="IPR023827">
    <property type="entry name" value="Peptidase_S8_Asp-AS"/>
</dbReference>
<keyword evidence="10 16" id="KW-0472">Membrane</keyword>
<comment type="caution">
    <text evidence="19">The sequence shown here is derived from an EMBL/GenBank/DDBJ whole genome shotgun (WGS) entry which is preliminary data.</text>
</comment>
<dbReference type="GO" id="GO:0005802">
    <property type="term" value="C:trans-Golgi network"/>
    <property type="evidence" value="ECO:0007669"/>
    <property type="project" value="TreeGrafter"/>
</dbReference>
<dbReference type="Pfam" id="PF01483">
    <property type="entry name" value="P_proprotein"/>
    <property type="match status" value="1"/>
</dbReference>
<evidence type="ECO:0000256" key="12">
    <source>
        <dbReference type="ARBA" id="ARBA00023180"/>
    </source>
</evidence>
<dbReference type="PROSITE" id="PS00138">
    <property type="entry name" value="SUBTILASE_SER"/>
    <property type="match status" value="1"/>
</dbReference>
<evidence type="ECO:0000259" key="18">
    <source>
        <dbReference type="PROSITE" id="PS51829"/>
    </source>
</evidence>
<evidence type="ECO:0000256" key="13">
    <source>
        <dbReference type="PIRSR" id="PIRSR615500-1"/>
    </source>
</evidence>
<reference evidence="19 20" key="1">
    <citation type="submission" date="2019-02" db="EMBL/GenBank/DDBJ databases">
        <title>Genome sequencing of the rare red list fungi Phlebia centrifuga.</title>
        <authorList>
            <person name="Buettner E."/>
            <person name="Kellner H."/>
        </authorList>
    </citation>
    <scope>NUCLEOTIDE SEQUENCE [LARGE SCALE GENOMIC DNA]</scope>
    <source>
        <strain evidence="19 20">DSM 108282</strain>
    </source>
</reference>
<feature type="compositionally biased region" description="Basic and acidic residues" evidence="15">
    <location>
        <begin position="674"/>
        <end position="691"/>
    </location>
</feature>
<evidence type="ECO:0000256" key="14">
    <source>
        <dbReference type="PROSITE-ProRule" id="PRU01240"/>
    </source>
</evidence>
<keyword evidence="4 16" id="KW-0812">Transmembrane</keyword>
<dbReference type="FunFam" id="3.40.50.200:FF:000005">
    <property type="entry name" value="Proprotein convertase subtilisin/kexin type 7"/>
    <property type="match status" value="1"/>
</dbReference>
<feature type="compositionally biased region" description="Acidic residues" evidence="15">
    <location>
        <begin position="802"/>
        <end position="813"/>
    </location>
</feature>
<feature type="region of interest" description="Disordered" evidence="15">
    <location>
        <begin position="802"/>
        <end position="884"/>
    </location>
</feature>
<keyword evidence="20" id="KW-1185">Reference proteome</keyword>
<evidence type="ECO:0000256" key="1">
    <source>
        <dbReference type="ARBA" id="ARBA00004370"/>
    </source>
</evidence>
<gene>
    <name evidence="19" type="ORF">EW026_g1075</name>
</gene>
<dbReference type="PROSITE" id="PS00136">
    <property type="entry name" value="SUBTILASE_ASP"/>
    <property type="match status" value="1"/>
</dbReference>
<evidence type="ECO:0000313" key="20">
    <source>
        <dbReference type="Proteomes" id="UP000309038"/>
    </source>
</evidence>
<keyword evidence="8" id="KW-0106">Calcium</keyword>
<dbReference type="FunFam" id="2.60.120.260:FF:000026">
    <property type="entry name" value="proprotein convertase subtilisin/kexin type 7"/>
    <property type="match status" value="1"/>
</dbReference>
<evidence type="ECO:0000256" key="15">
    <source>
        <dbReference type="SAM" id="MobiDB-lite"/>
    </source>
</evidence>
<dbReference type="PRINTS" id="PR00723">
    <property type="entry name" value="SUBTILISIN"/>
</dbReference>
<dbReference type="InterPro" id="IPR036852">
    <property type="entry name" value="Peptidase_S8/S53_dom_sf"/>
</dbReference>
<dbReference type="InterPro" id="IPR000209">
    <property type="entry name" value="Peptidase_S8/S53_dom"/>
</dbReference>
<evidence type="ECO:0000256" key="11">
    <source>
        <dbReference type="ARBA" id="ARBA00023145"/>
    </source>
</evidence>
<dbReference type="PANTHER" id="PTHR42884:SF14">
    <property type="entry name" value="NEUROENDOCRINE CONVERTASE 1"/>
    <property type="match status" value="1"/>
</dbReference>
<dbReference type="InterPro" id="IPR015500">
    <property type="entry name" value="Peptidase_S8_subtilisin-rel"/>
</dbReference>
<dbReference type="EMBL" id="SGPJ01000019">
    <property type="protein sequence ID" value="THH01657.1"/>
    <property type="molecule type" value="Genomic_DNA"/>
</dbReference>
<evidence type="ECO:0000256" key="6">
    <source>
        <dbReference type="ARBA" id="ARBA00022801"/>
    </source>
</evidence>
<feature type="active site" description="Charge relay system" evidence="13 14">
    <location>
        <position position="407"/>
    </location>
</feature>
<sequence length="884" mass="96007">MRLSKLVLALLLQQSVLASRPAKRHYDTHDYYVLEHNPSADASLDECAQTLGVEVVEQAGELQNHWLVRTTKQQLSSRDSQDRVLRALDAVRARAQSPTYSRSEDGHLSRRVSSAVKYLSRQELRQRVKRAPPPISPGSLIDAPTAQEVAEQQQILDPEFTKQWHLVNDDYPQHMMNVSALWEKGITGKGVITTLVDDGLDYNSDDLAANFYAPGSHDYNDHTDLPTPKLFDDHHGTRCAGQIAAAKNDVCGVGIAYDSKVAGVRILSGPISDIDEAASLNFGYQDAAIFSCSWGPPDDGRSMEGPGYLIKKAMVNGIQNGRGGLGSVFVFASGNGGRNGDQCNFDGYTNSIYSITVASVDFKGLHPDYSEACAANMVVAYSSGSGNYITTTDVGKNKCAHTHGGTSAAAPNAAGVFALALSVRPELNWRDMQHLCVQTAVKINPDDPDWETNAVGRHYSYKYGYGALNGVEFVNAAMEWESVKPQAWLEMPAIQIADGTMDIFQSATGGETITQDGLTSTMQMTEDLLEEHNFETLEHITVKVWITHTRRGDVEVELVSPNGVKSILAAKRHGDGANTGYPGWTFSTVKHWDEDPVGEWTIRVSDQGKEDQSGKFLGWTMTFWGSVIDPQQAKTYDVPVLESTLPPLYDNNDESPSTTTSTLEPTSSKQYPKPTEHLPGDHGEAPGESDKPAFPSSGDTDATKPVDDVDAPADPSPSATHTPTPDEGWFSDLSNLMTNQVWFFVALGAVALFAALAGLFFWRRSVRRRKNYTSLPAGDDVAMSSVGGARSGPRSKELYAAFDEEDDEDADEETGLRRGLGESPAGLGFHSGFLDDDDPASAGAPLTKYKDVPDHRDAERSQSPASGSGSGDWEHASQEHAPHS</sequence>
<feature type="region of interest" description="Disordered" evidence="15">
    <location>
        <begin position="775"/>
        <end position="794"/>
    </location>
</feature>
<feature type="compositionally biased region" description="Basic and acidic residues" evidence="15">
    <location>
        <begin position="872"/>
        <end position="884"/>
    </location>
</feature>
<evidence type="ECO:0000256" key="3">
    <source>
        <dbReference type="ARBA" id="ARBA00022670"/>
    </source>
</evidence>
<dbReference type="InterPro" id="IPR034182">
    <property type="entry name" value="Kexin/furin"/>
</dbReference>
<dbReference type="SUPFAM" id="SSF49785">
    <property type="entry name" value="Galactose-binding domain-like"/>
    <property type="match status" value="1"/>
</dbReference>
<feature type="compositionally biased region" description="Low complexity" evidence="15">
    <location>
        <begin position="712"/>
        <end position="726"/>
    </location>
</feature>
<dbReference type="PROSITE" id="PS00137">
    <property type="entry name" value="SUBTILASE_HIS"/>
    <property type="match status" value="1"/>
</dbReference>
<dbReference type="InterPro" id="IPR008979">
    <property type="entry name" value="Galactose-bd-like_sf"/>
</dbReference>
<feature type="transmembrane region" description="Helical" evidence="16">
    <location>
        <begin position="741"/>
        <end position="762"/>
    </location>
</feature>
<keyword evidence="11" id="KW-0865">Zymogen</keyword>
<dbReference type="Pfam" id="PF00082">
    <property type="entry name" value="Peptidase_S8"/>
    <property type="match status" value="1"/>
</dbReference>
<keyword evidence="3 14" id="KW-0645">Protease</keyword>
<organism evidence="19 20">
    <name type="scientific">Hermanssonia centrifuga</name>
    <dbReference type="NCBI Taxonomy" id="98765"/>
    <lineage>
        <taxon>Eukaryota</taxon>
        <taxon>Fungi</taxon>
        <taxon>Dikarya</taxon>
        <taxon>Basidiomycota</taxon>
        <taxon>Agaricomycotina</taxon>
        <taxon>Agaricomycetes</taxon>
        <taxon>Polyporales</taxon>
        <taxon>Meruliaceae</taxon>
        <taxon>Hermanssonia</taxon>
    </lineage>
</organism>
<evidence type="ECO:0000256" key="9">
    <source>
        <dbReference type="ARBA" id="ARBA00022989"/>
    </source>
</evidence>
<dbReference type="InterPro" id="IPR023828">
    <property type="entry name" value="Peptidase_S8_Ser-AS"/>
</dbReference>
<evidence type="ECO:0000256" key="8">
    <source>
        <dbReference type="ARBA" id="ARBA00022837"/>
    </source>
</evidence>
<feature type="signal peptide" evidence="17">
    <location>
        <begin position="1"/>
        <end position="18"/>
    </location>
</feature>
<dbReference type="InterPro" id="IPR022398">
    <property type="entry name" value="Peptidase_S8_His-AS"/>
</dbReference>
<feature type="active site" description="Charge relay system" evidence="13 14">
    <location>
        <position position="197"/>
    </location>
</feature>
<dbReference type="GO" id="GO:0004252">
    <property type="term" value="F:serine-type endopeptidase activity"/>
    <property type="evidence" value="ECO:0007669"/>
    <property type="project" value="UniProtKB-UniRule"/>
</dbReference>
<evidence type="ECO:0000256" key="16">
    <source>
        <dbReference type="SAM" id="Phobius"/>
    </source>
</evidence>
<proteinExistence type="inferred from homology"/>
<feature type="compositionally biased region" description="Low complexity" evidence="15">
    <location>
        <begin position="654"/>
        <end position="668"/>
    </location>
</feature>
<dbReference type="AlphaFoldDB" id="A0A4S4KT90"/>
<feature type="compositionally biased region" description="Basic and acidic residues" evidence="15">
    <location>
        <begin position="848"/>
        <end position="860"/>
    </location>
</feature>
<dbReference type="GO" id="GO:0007323">
    <property type="term" value="P:peptide pheromone maturation"/>
    <property type="evidence" value="ECO:0007669"/>
    <property type="project" value="UniProtKB-ARBA"/>
</dbReference>
<evidence type="ECO:0000256" key="7">
    <source>
        <dbReference type="ARBA" id="ARBA00022825"/>
    </source>
</evidence>
<evidence type="ECO:0000256" key="4">
    <source>
        <dbReference type="ARBA" id="ARBA00022692"/>
    </source>
</evidence>
<dbReference type="PROSITE" id="PS51892">
    <property type="entry name" value="SUBTILASE"/>
    <property type="match status" value="1"/>
</dbReference>
<evidence type="ECO:0000256" key="2">
    <source>
        <dbReference type="ARBA" id="ARBA00005325"/>
    </source>
</evidence>